<evidence type="ECO:0000313" key="3">
    <source>
        <dbReference type="RefSeq" id="XP_032816865.1"/>
    </source>
</evidence>
<keyword evidence="1" id="KW-1185">Reference proteome</keyword>
<protein>
    <submittedName>
        <fullName evidence="2 3">Uncharacterized protein LOC116946108 isoform X3</fullName>
    </submittedName>
</protein>
<proteinExistence type="predicted"/>
<reference evidence="2 3" key="1">
    <citation type="submission" date="2025-04" db="UniProtKB">
        <authorList>
            <consortium name="RefSeq"/>
        </authorList>
    </citation>
    <scope>IDENTIFICATION</scope>
    <source>
        <tissue evidence="2 3">Sperm</tissue>
    </source>
</reference>
<dbReference type="AlphaFoldDB" id="A0AAJ7TFF6"/>
<gene>
    <name evidence="2 3" type="primary">LOC116946108</name>
</gene>
<evidence type="ECO:0000313" key="1">
    <source>
        <dbReference type="Proteomes" id="UP001318040"/>
    </source>
</evidence>
<dbReference type="RefSeq" id="XP_032816865.1">
    <property type="nucleotide sequence ID" value="XM_032960974.1"/>
</dbReference>
<sequence>MDFQRNLKQQKTMEVMNDDRRRFVRSAGKFIMVVYTYGRQEVQKGRLNKQDFRSYLNEIVHCIFFLGQLQQPSVDPERMFPNQRALSAMRSLTAFTMFRSRTPKRMPGSVLLQMVEQIEGSHSKQEILKTLALLATNMLVNDAGGGGGEDDSDGGDDGSGGVAVLNVLRAPL</sequence>
<dbReference type="RefSeq" id="XP_032816864.1">
    <property type="nucleotide sequence ID" value="XM_032960973.1"/>
</dbReference>
<name>A0AAJ7TFF6_PETMA</name>
<evidence type="ECO:0000313" key="2">
    <source>
        <dbReference type="RefSeq" id="XP_032816864.1"/>
    </source>
</evidence>
<accession>A0AAJ7TFF6</accession>
<dbReference type="Proteomes" id="UP001318040">
    <property type="component" value="Chromosome 26"/>
</dbReference>
<organism evidence="1 3">
    <name type="scientific">Petromyzon marinus</name>
    <name type="common">Sea lamprey</name>
    <dbReference type="NCBI Taxonomy" id="7757"/>
    <lineage>
        <taxon>Eukaryota</taxon>
        <taxon>Metazoa</taxon>
        <taxon>Chordata</taxon>
        <taxon>Craniata</taxon>
        <taxon>Vertebrata</taxon>
        <taxon>Cyclostomata</taxon>
        <taxon>Hyperoartia</taxon>
        <taxon>Petromyzontiformes</taxon>
        <taxon>Petromyzontidae</taxon>
        <taxon>Petromyzon</taxon>
    </lineage>
</organism>